<feature type="region of interest" description="Disordered" evidence="1">
    <location>
        <begin position="43"/>
        <end position="75"/>
    </location>
</feature>
<keyword evidence="2" id="KW-0472">Membrane</keyword>
<proteinExistence type="predicted"/>
<evidence type="ECO:0000256" key="1">
    <source>
        <dbReference type="SAM" id="MobiDB-lite"/>
    </source>
</evidence>
<evidence type="ECO:0000313" key="3">
    <source>
        <dbReference type="EMBL" id="RLN05380.1"/>
    </source>
</evidence>
<organism evidence="3 4">
    <name type="scientific">Panicum miliaceum</name>
    <name type="common">Proso millet</name>
    <name type="synonym">Broomcorn millet</name>
    <dbReference type="NCBI Taxonomy" id="4540"/>
    <lineage>
        <taxon>Eukaryota</taxon>
        <taxon>Viridiplantae</taxon>
        <taxon>Streptophyta</taxon>
        <taxon>Embryophyta</taxon>
        <taxon>Tracheophyta</taxon>
        <taxon>Spermatophyta</taxon>
        <taxon>Magnoliopsida</taxon>
        <taxon>Liliopsida</taxon>
        <taxon>Poales</taxon>
        <taxon>Poaceae</taxon>
        <taxon>PACMAD clade</taxon>
        <taxon>Panicoideae</taxon>
        <taxon>Panicodae</taxon>
        <taxon>Paniceae</taxon>
        <taxon>Panicinae</taxon>
        <taxon>Panicum</taxon>
        <taxon>Panicum sect. Panicum</taxon>
    </lineage>
</organism>
<protein>
    <submittedName>
        <fullName evidence="3">Uncharacterized protein</fullName>
    </submittedName>
</protein>
<dbReference type="EMBL" id="PQIB02000008">
    <property type="protein sequence ID" value="RLN05380.1"/>
    <property type="molecule type" value="Genomic_DNA"/>
</dbReference>
<keyword evidence="2" id="KW-0812">Transmembrane</keyword>
<reference evidence="4" key="1">
    <citation type="journal article" date="2019" name="Nat. Commun.">
        <title>The genome of broomcorn millet.</title>
        <authorList>
            <person name="Zou C."/>
            <person name="Miki D."/>
            <person name="Li D."/>
            <person name="Tang Q."/>
            <person name="Xiao L."/>
            <person name="Rajput S."/>
            <person name="Deng P."/>
            <person name="Jia W."/>
            <person name="Huang R."/>
            <person name="Zhang M."/>
            <person name="Sun Y."/>
            <person name="Hu J."/>
            <person name="Fu X."/>
            <person name="Schnable P.S."/>
            <person name="Li F."/>
            <person name="Zhang H."/>
            <person name="Feng B."/>
            <person name="Zhu X."/>
            <person name="Liu R."/>
            <person name="Schnable J.C."/>
            <person name="Zhu J.-K."/>
            <person name="Zhang H."/>
        </authorList>
    </citation>
    <scope>NUCLEOTIDE SEQUENCE [LARGE SCALE GENOMIC DNA]</scope>
</reference>
<evidence type="ECO:0000313" key="4">
    <source>
        <dbReference type="Proteomes" id="UP000275267"/>
    </source>
</evidence>
<keyword evidence="4" id="KW-1185">Reference proteome</keyword>
<name>A0A3L6RLF5_PANMI</name>
<dbReference type="AlphaFoldDB" id="A0A3L6RLF5"/>
<evidence type="ECO:0000256" key="2">
    <source>
        <dbReference type="SAM" id="Phobius"/>
    </source>
</evidence>
<dbReference type="Proteomes" id="UP000275267">
    <property type="component" value="Unassembled WGS sequence"/>
</dbReference>
<sequence>MRGRRKILFLTWLIVYIQVVHLPLLDSLYGFFSGELLAVREAESAGATGRGRGRGRRRARVEPRGAQQQRTIHNR</sequence>
<gene>
    <name evidence="3" type="ORF">C2845_PM13G05260</name>
</gene>
<comment type="caution">
    <text evidence="3">The sequence shown here is derived from an EMBL/GenBank/DDBJ whole genome shotgun (WGS) entry which is preliminary data.</text>
</comment>
<accession>A0A3L6RLF5</accession>
<feature type="transmembrane region" description="Helical" evidence="2">
    <location>
        <begin position="7"/>
        <end position="25"/>
    </location>
</feature>
<keyword evidence="2" id="KW-1133">Transmembrane helix</keyword>